<dbReference type="GO" id="GO:0003677">
    <property type="term" value="F:DNA binding"/>
    <property type="evidence" value="ECO:0007669"/>
    <property type="project" value="InterPro"/>
</dbReference>
<dbReference type="AlphaFoldDB" id="A0A660LGI5"/>
<feature type="domain" description="HTH cro/C1-type" evidence="1">
    <location>
        <begin position="32"/>
        <end position="83"/>
    </location>
</feature>
<protein>
    <submittedName>
        <fullName evidence="2">Helix-turn-helix protein</fullName>
    </submittedName>
</protein>
<keyword evidence="3" id="KW-1185">Reference proteome</keyword>
<dbReference type="InterPro" id="IPR010982">
    <property type="entry name" value="Lambda_DNA-bd_dom_sf"/>
</dbReference>
<dbReference type="InterPro" id="IPR001387">
    <property type="entry name" value="Cro/C1-type_HTH"/>
</dbReference>
<dbReference type="Pfam" id="PF17765">
    <property type="entry name" value="MLTR_LBD"/>
    <property type="match status" value="1"/>
</dbReference>
<dbReference type="SUPFAM" id="SSF47413">
    <property type="entry name" value="lambda repressor-like DNA-binding domains"/>
    <property type="match status" value="1"/>
</dbReference>
<reference evidence="2 3" key="1">
    <citation type="submission" date="2018-10" db="EMBL/GenBank/DDBJ databases">
        <title>Genomic Encyclopedia of Archaeal and Bacterial Type Strains, Phase II (KMG-II): from individual species to whole genera.</title>
        <authorList>
            <person name="Goeker M."/>
        </authorList>
    </citation>
    <scope>NUCLEOTIDE SEQUENCE [LARGE SCALE GENOMIC DNA]</scope>
    <source>
        <strain evidence="2 3">DSM 14954</strain>
    </source>
</reference>
<accession>A0A660LGI5</accession>
<proteinExistence type="predicted"/>
<name>A0A660LGI5_9ACTN</name>
<comment type="caution">
    <text evidence="2">The sequence shown here is derived from an EMBL/GenBank/DDBJ whole genome shotgun (WGS) entry which is preliminary data.</text>
</comment>
<evidence type="ECO:0000313" key="3">
    <source>
        <dbReference type="Proteomes" id="UP000278962"/>
    </source>
</evidence>
<evidence type="ECO:0000259" key="1">
    <source>
        <dbReference type="PROSITE" id="PS50943"/>
    </source>
</evidence>
<dbReference type="EMBL" id="RBIL01000001">
    <property type="protein sequence ID" value="RKQ93295.1"/>
    <property type="molecule type" value="Genomic_DNA"/>
</dbReference>
<dbReference type="OrthoDB" id="3542608at2"/>
<gene>
    <name evidence="2" type="ORF">C8N24_3156</name>
</gene>
<dbReference type="CDD" id="cd00093">
    <property type="entry name" value="HTH_XRE"/>
    <property type="match status" value="1"/>
</dbReference>
<sequence>MGASSDQLAQFLATRRANVTPADVGLPVHGRRQVSGLRREEVASLAGVSVEYYKRLERGHATAPSDSVLAALAEALRLDDAERTHLFDLVHATGPSARRTAPPATSQEIRPAARRVLDSLGAPATITNARGDYLGANPLGHALFQPLFESPEQPANGARFTFLDSAAKTFWLDWEQVARDTVGTLRSYQGRNPFDPTLCALVEALSARSEPFRAWWAAHTVHAHRTGVKAIRHPIVGELELSYEMVTFTADELPMAIFTAAPGSASQQRLDLLASWIATPSDPVALVDES</sequence>
<dbReference type="PROSITE" id="PS50943">
    <property type="entry name" value="HTH_CROC1"/>
    <property type="match status" value="1"/>
</dbReference>
<dbReference type="PANTHER" id="PTHR35010">
    <property type="entry name" value="BLL4672 PROTEIN-RELATED"/>
    <property type="match status" value="1"/>
</dbReference>
<dbReference type="PANTHER" id="PTHR35010:SF2">
    <property type="entry name" value="BLL4672 PROTEIN"/>
    <property type="match status" value="1"/>
</dbReference>
<dbReference type="Gene3D" id="1.10.260.40">
    <property type="entry name" value="lambda repressor-like DNA-binding domains"/>
    <property type="match status" value="1"/>
</dbReference>
<dbReference type="SMART" id="SM00530">
    <property type="entry name" value="HTH_XRE"/>
    <property type="match status" value="1"/>
</dbReference>
<dbReference type="RefSeq" id="WP_121251284.1">
    <property type="nucleotide sequence ID" value="NZ_RBIL01000001.1"/>
</dbReference>
<dbReference type="InterPro" id="IPR041413">
    <property type="entry name" value="MLTR_LBD"/>
</dbReference>
<dbReference type="Proteomes" id="UP000278962">
    <property type="component" value="Unassembled WGS sequence"/>
</dbReference>
<evidence type="ECO:0000313" key="2">
    <source>
        <dbReference type="EMBL" id="RKQ93295.1"/>
    </source>
</evidence>
<dbReference type="Gene3D" id="3.30.450.180">
    <property type="match status" value="1"/>
</dbReference>
<dbReference type="Pfam" id="PF13560">
    <property type="entry name" value="HTH_31"/>
    <property type="match status" value="1"/>
</dbReference>
<organism evidence="2 3">
    <name type="scientific">Solirubrobacter pauli</name>
    <dbReference type="NCBI Taxonomy" id="166793"/>
    <lineage>
        <taxon>Bacteria</taxon>
        <taxon>Bacillati</taxon>
        <taxon>Actinomycetota</taxon>
        <taxon>Thermoleophilia</taxon>
        <taxon>Solirubrobacterales</taxon>
        <taxon>Solirubrobacteraceae</taxon>
        <taxon>Solirubrobacter</taxon>
    </lineage>
</organism>